<evidence type="ECO:0000313" key="5">
    <source>
        <dbReference type="EMBL" id="ORE12520.1"/>
    </source>
</evidence>
<feature type="DNA-binding region" description="HMG box" evidence="2">
    <location>
        <begin position="198"/>
        <end position="266"/>
    </location>
</feature>
<dbReference type="EMBL" id="KV921649">
    <property type="protein sequence ID" value="ORE12520.1"/>
    <property type="molecule type" value="Genomic_DNA"/>
</dbReference>
<feature type="non-terminal residue" evidence="5">
    <location>
        <position position="1"/>
    </location>
</feature>
<dbReference type="OMA" id="HAPEDEF"/>
<dbReference type="InterPro" id="IPR050342">
    <property type="entry name" value="HMGB"/>
</dbReference>
<keyword evidence="1 2" id="KW-0238">DNA-binding</keyword>
<sequence>DNLANNIQYSLQHYAAMTQAQLLNATPSPQQQQQQQQQPLIQGINYPTLSLLRMTTPPQLHQPTIASPSSSSSSSSGKEDCNAPIRVTRPPNAYLLFNKKMRRILKDQDPTMNVGEISKQIADRWKKMTQEEKDIYIKEANRLKEEQRALHPNSMYIRRSRAELIEAGKINKEDDNNNISESDKKKRGKKRTKNPGIPKHPLSAYMWYLTEVRPKTMKKFPSSNVGQISKYCAEKWHSMTDEERAPWKTKAQVDKDRYAREMQLYAIQNDHELGRGTRQKYRHAIIAAAAAAAASTTPTVSTPSTASGNTTDCLLDSALFNKEYDPSLLISAPTSPSSILRANTSGQSHTSSLIHAPEDEFVNH</sequence>
<dbReference type="Gene3D" id="1.10.30.10">
    <property type="entry name" value="High mobility group box domain"/>
    <property type="match status" value="2"/>
</dbReference>
<feature type="compositionally biased region" description="Low complexity" evidence="3">
    <location>
        <begin position="67"/>
        <end position="76"/>
    </location>
</feature>
<dbReference type="GO" id="GO:0003677">
    <property type="term" value="F:DNA binding"/>
    <property type="evidence" value="ECO:0007669"/>
    <property type="project" value="UniProtKB-UniRule"/>
</dbReference>
<gene>
    <name evidence="5" type="ORF">BCV71DRAFT_190885</name>
</gene>
<dbReference type="AlphaFoldDB" id="A0A1X0RKL1"/>
<feature type="domain" description="HMG box" evidence="4">
    <location>
        <begin position="87"/>
        <end position="155"/>
    </location>
</feature>
<feature type="compositionally biased region" description="Polar residues" evidence="3">
    <location>
        <begin position="340"/>
        <end position="353"/>
    </location>
</feature>
<dbReference type="VEuPathDB" id="FungiDB:BCV72DRAFT_140846"/>
<feature type="DNA-binding region" description="HMG box" evidence="2">
    <location>
        <begin position="87"/>
        <end position="155"/>
    </location>
</feature>
<evidence type="ECO:0000313" key="6">
    <source>
        <dbReference type="Proteomes" id="UP000242381"/>
    </source>
</evidence>
<feature type="region of interest" description="Disordered" evidence="3">
    <location>
        <begin position="340"/>
        <end position="364"/>
    </location>
</feature>
<feature type="domain" description="HMG box" evidence="4">
    <location>
        <begin position="198"/>
        <end position="266"/>
    </location>
</feature>
<protein>
    <submittedName>
        <fullName evidence="5">HMG-box</fullName>
    </submittedName>
</protein>
<accession>A0A1X0RKL1</accession>
<evidence type="ECO:0000256" key="2">
    <source>
        <dbReference type="PROSITE-ProRule" id="PRU00267"/>
    </source>
</evidence>
<feature type="region of interest" description="Disordered" evidence="3">
    <location>
        <begin position="173"/>
        <end position="198"/>
    </location>
</feature>
<evidence type="ECO:0000256" key="3">
    <source>
        <dbReference type="SAM" id="MobiDB-lite"/>
    </source>
</evidence>
<dbReference type="InterPro" id="IPR009071">
    <property type="entry name" value="HMG_box_dom"/>
</dbReference>
<evidence type="ECO:0000259" key="4">
    <source>
        <dbReference type="PROSITE" id="PS50118"/>
    </source>
</evidence>
<dbReference type="SUPFAM" id="SSF47095">
    <property type="entry name" value="HMG-box"/>
    <property type="match status" value="2"/>
</dbReference>
<organism evidence="5 6">
    <name type="scientific">Rhizopus microsporus</name>
    <dbReference type="NCBI Taxonomy" id="58291"/>
    <lineage>
        <taxon>Eukaryota</taxon>
        <taxon>Fungi</taxon>
        <taxon>Fungi incertae sedis</taxon>
        <taxon>Mucoromycota</taxon>
        <taxon>Mucoromycotina</taxon>
        <taxon>Mucoromycetes</taxon>
        <taxon>Mucorales</taxon>
        <taxon>Mucorineae</taxon>
        <taxon>Rhizopodaceae</taxon>
        <taxon>Rhizopus</taxon>
    </lineage>
</organism>
<dbReference type="PANTHER" id="PTHR48112">
    <property type="entry name" value="HIGH MOBILITY GROUP PROTEIN DSP1"/>
    <property type="match status" value="1"/>
</dbReference>
<reference evidence="5 6" key="1">
    <citation type="journal article" date="2016" name="Proc. Natl. Acad. Sci. U.S.A.">
        <title>Lipid metabolic changes in an early divergent fungus govern the establishment of a mutualistic symbiosis with endobacteria.</title>
        <authorList>
            <person name="Lastovetsky O.A."/>
            <person name="Gaspar M.L."/>
            <person name="Mondo S.J."/>
            <person name="LaButti K.M."/>
            <person name="Sandor L."/>
            <person name="Grigoriev I.V."/>
            <person name="Henry S.A."/>
            <person name="Pawlowska T.E."/>
        </authorList>
    </citation>
    <scope>NUCLEOTIDE SEQUENCE [LARGE SCALE GENOMIC DNA]</scope>
    <source>
        <strain evidence="5 6">ATCC 11559</strain>
    </source>
</reference>
<proteinExistence type="predicted"/>
<dbReference type="PANTHER" id="PTHR48112:SF22">
    <property type="entry name" value="MITOCHONDRIAL TRANSCRIPTION FACTOR A, ISOFORM B"/>
    <property type="match status" value="1"/>
</dbReference>
<evidence type="ECO:0000256" key="1">
    <source>
        <dbReference type="ARBA" id="ARBA00023125"/>
    </source>
</evidence>
<dbReference type="CDD" id="cd00084">
    <property type="entry name" value="HMG-box_SF"/>
    <property type="match status" value="1"/>
</dbReference>
<name>A0A1X0RKL1_RHIZD</name>
<dbReference type="InterPro" id="IPR036910">
    <property type="entry name" value="HMG_box_dom_sf"/>
</dbReference>
<dbReference type="SMART" id="SM00398">
    <property type="entry name" value="HMG"/>
    <property type="match status" value="2"/>
</dbReference>
<dbReference type="PROSITE" id="PS50118">
    <property type="entry name" value="HMG_BOX_2"/>
    <property type="match status" value="2"/>
</dbReference>
<dbReference type="Pfam" id="PF00505">
    <property type="entry name" value="HMG_box"/>
    <property type="match status" value="2"/>
</dbReference>
<dbReference type="Proteomes" id="UP000242381">
    <property type="component" value="Unassembled WGS sequence"/>
</dbReference>
<dbReference type="GO" id="GO:0005634">
    <property type="term" value="C:nucleus"/>
    <property type="evidence" value="ECO:0007669"/>
    <property type="project" value="UniProtKB-UniRule"/>
</dbReference>
<keyword evidence="2" id="KW-0539">Nucleus</keyword>
<feature type="region of interest" description="Disordered" evidence="3">
    <location>
        <begin position="59"/>
        <end position="86"/>
    </location>
</feature>